<sequence length="102" mass="12374">MSKPSGQRLLIDSRHGIYVPKRFAEDFDHSKWQGLDNVDWDVLKNPDHEHYWEEWETVLQKATCLQDGHTYRLHQDGDLWAYCDELMTDEEYENFWGEKRDE</sequence>
<keyword evidence="2" id="KW-1185">Reference proteome</keyword>
<protein>
    <recommendedName>
        <fullName evidence="3">Integron Cassette Protein Hfx-Cass5 domain-containing protein</fullName>
    </recommendedName>
</protein>
<evidence type="ECO:0000313" key="2">
    <source>
        <dbReference type="Proteomes" id="UP001302257"/>
    </source>
</evidence>
<reference evidence="1 2" key="1">
    <citation type="submission" date="2023-08" db="EMBL/GenBank/DDBJ databases">
        <title>Rhodoferax potami sp. nov. and Rhodoferax mekongensis sp. nov., isolated from the Mekong River in Thailand.</title>
        <authorList>
            <person name="Kitikhun S."/>
            <person name="Charoenyingcharoen P."/>
            <person name="Siriarchawattana P."/>
            <person name="Likhitrattanapisal S."/>
            <person name="Nilsakha T."/>
            <person name="Chanpet A."/>
            <person name="Rattanawaree P."/>
            <person name="Ingsriswang S."/>
        </authorList>
    </citation>
    <scope>NUCLEOTIDE SEQUENCE [LARGE SCALE GENOMIC DNA]</scope>
    <source>
        <strain evidence="1 2">TBRC 17307</strain>
    </source>
</reference>
<dbReference type="Proteomes" id="UP001302257">
    <property type="component" value="Chromosome"/>
</dbReference>
<evidence type="ECO:0000313" key="1">
    <source>
        <dbReference type="EMBL" id="WNO06010.1"/>
    </source>
</evidence>
<accession>A0ABZ0B2S1</accession>
<evidence type="ECO:0008006" key="3">
    <source>
        <dbReference type="Google" id="ProtNLM"/>
    </source>
</evidence>
<proteinExistence type="predicted"/>
<dbReference type="EMBL" id="CP132507">
    <property type="protein sequence ID" value="WNO06010.1"/>
    <property type="molecule type" value="Genomic_DNA"/>
</dbReference>
<dbReference type="RefSeq" id="WP_313868732.1">
    <property type="nucleotide sequence ID" value="NZ_CP132507.1"/>
</dbReference>
<name>A0ABZ0B2S1_9BURK</name>
<gene>
    <name evidence="1" type="ORF">RAN89_06160</name>
</gene>
<organism evidence="1 2">
    <name type="scientific">Rhodoferax mekongensis</name>
    <dbReference type="NCBI Taxonomy" id="3068341"/>
    <lineage>
        <taxon>Bacteria</taxon>
        <taxon>Pseudomonadati</taxon>
        <taxon>Pseudomonadota</taxon>
        <taxon>Betaproteobacteria</taxon>
        <taxon>Burkholderiales</taxon>
        <taxon>Comamonadaceae</taxon>
        <taxon>Rhodoferax</taxon>
    </lineage>
</organism>